<dbReference type="Proteomes" id="UP000002010">
    <property type="component" value="Chromosome"/>
</dbReference>
<evidence type="ECO:0000313" key="1">
    <source>
        <dbReference type="EMBL" id="ACO74264.1"/>
    </source>
</evidence>
<dbReference type="EMBL" id="CP001154">
    <property type="protein sequence ID" value="ACO74264.1"/>
    <property type="molecule type" value="Genomic_DNA"/>
</dbReference>
<dbReference type="Pfam" id="PF14253">
    <property type="entry name" value="AbiH"/>
    <property type="match status" value="1"/>
</dbReference>
<evidence type="ECO:0008006" key="3">
    <source>
        <dbReference type="Google" id="ProtNLM"/>
    </source>
</evidence>
<organism evidence="1 2">
    <name type="scientific">Laribacter hongkongensis (strain HLHK9)</name>
    <dbReference type="NCBI Taxonomy" id="557598"/>
    <lineage>
        <taxon>Bacteria</taxon>
        <taxon>Pseudomonadati</taxon>
        <taxon>Pseudomonadota</taxon>
        <taxon>Betaproteobacteria</taxon>
        <taxon>Neisseriales</taxon>
        <taxon>Aquaspirillaceae</taxon>
        <taxon>Laribacter</taxon>
    </lineage>
</organism>
<evidence type="ECO:0000313" key="2">
    <source>
        <dbReference type="Proteomes" id="UP000002010"/>
    </source>
</evidence>
<proteinExistence type="predicted"/>
<dbReference type="AlphaFoldDB" id="C1D724"/>
<sequence>MNNELYVIGNGFDLHHGMPSSYNDFGDYLKINDYYTYSNIEKYLGVHGKFWGEFEDGLSLLDADSIMDDCNMFLMSYGDDDWSDSGHHDYQYEISRIVESIVERMPFHFSNWVRQIPVPNSKDIGDSRLPLNKNAYFFEL</sequence>
<accession>C1D724</accession>
<keyword evidence="2" id="KW-1185">Reference proteome</keyword>
<dbReference type="KEGG" id="lhk:LHK_01274"/>
<dbReference type="eggNOG" id="ENOG502ZARP">
    <property type="taxonomic scope" value="Bacteria"/>
</dbReference>
<dbReference type="STRING" id="557598.LHK_01274"/>
<dbReference type="InterPro" id="IPR025935">
    <property type="entry name" value="AbiH"/>
</dbReference>
<reference evidence="1 2" key="1">
    <citation type="journal article" date="2009" name="PLoS Genet.">
        <title>The complete genome and proteome of Laribacter hongkongensis reveal potential mechanisms for adaptations to different temperatures and habitats.</title>
        <authorList>
            <person name="Woo P.C."/>
            <person name="Lau S.K."/>
            <person name="Tse H."/>
            <person name="Teng J.L."/>
            <person name="Curreem S.O."/>
            <person name="Tsang A.K."/>
            <person name="Fan R.Y."/>
            <person name="Wong G.K."/>
            <person name="Huang Y."/>
            <person name="Loman N.J."/>
            <person name="Snyder L.A."/>
            <person name="Cai J.J."/>
            <person name="Huang J.D."/>
            <person name="Mak W."/>
            <person name="Pallen M.J."/>
            <person name="Lok S."/>
            <person name="Yuen K.Y."/>
        </authorList>
    </citation>
    <scope>NUCLEOTIDE SEQUENCE [LARGE SCALE GENOMIC DNA]</scope>
    <source>
        <strain evidence="1 2">HLHK9</strain>
    </source>
</reference>
<gene>
    <name evidence="1" type="ordered locus">LHK_01274</name>
</gene>
<dbReference type="HOGENOM" id="CLU_1773484_0_0_4"/>
<protein>
    <recommendedName>
        <fullName evidence="3">Bacteriophage abortive infection AbiH</fullName>
    </recommendedName>
</protein>
<name>C1D724_LARHH</name>
<dbReference type="RefSeq" id="WP_012696751.1">
    <property type="nucleotide sequence ID" value="NC_012559.1"/>
</dbReference>